<accession>A0A9X3LUI5</accession>
<dbReference type="GO" id="GO:0070475">
    <property type="term" value="P:rRNA base methylation"/>
    <property type="evidence" value="ECO:0007669"/>
    <property type="project" value="TreeGrafter"/>
</dbReference>
<dbReference type="Pfam" id="PF05958">
    <property type="entry name" value="tRNA_U5-meth_tr"/>
    <property type="match status" value="1"/>
</dbReference>
<keyword evidence="8" id="KW-1185">Reference proteome</keyword>
<feature type="domain" description="TRAM" evidence="6">
    <location>
        <begin position="7"/>
        <end position="66"/>
    </location>
</feature>
<feature type="binding site" evidence="4">
    <location>
        <position position="259"/>
    </location>
    <ligand>
        <name>S-adenosyl-L-methionine</name>
        <dbReference type="ChEBI" id="CHEBI:59789"/>
    </ligand>
</feature>
<dbReference type="InterPro" id="IPR012340">
    <property type="entry name" value="NA-bd_OB-fold"/>
</dbReference>
<reference evidence="7" key="1">
    <citation type="submission" date="2022-02" db="EMBL/GenBank/DDBJ databases">
        <title>Corynebacterium sp. from urogenital microbiome.</title>
        <authorList>
            <person name="Cappelli E.A."/>
            <person name="Ribeiro T.G."/>
            <person name="Peixe L."/>
        </authorList>
    </citation>
    <scope>NUCLEOTIDE SEQUENCE</scope>
    <source>
        <strain evidence="7">C8Ua_172</strain>
    </source>
</reference>
<feature type="binding site" evidence="4">
    <location>
        <position position="313"/>
    </location>
    <ligand>
        <name>S-adenosyl-L-methionine</name>
        <dbReference type="ChEBI" id="CHEBI:59789"/>
    </ligand>
</feature>
<dbReference type="PANTHER" id="PTHR11061:SF30">
    <property type="entry name" value="TRNA (URACIL(54)-C(5))-METHYLTRANSFERASE"/>
    <property type="match status" value="1"/>
</dbReference>
<dbReference type="Pfam" id="PF01938">
    <property type="entry name" value="TRAM"/>
    <property type="match status" value="1"/>
</dbReference>
<evidence type="ECO:0000313" key="8">
    <source>
        <dbReference type="Proteomes" id="UP001146468"/>
    </source>
</evidence>
<dbReference type="PROSITE" id="PS01231">
    <property type="entry name" value="TRMA_2"/>
    <property type="match status" value="1"/>
</dbReference>
<evidence type="ECO:0000259" key="6">
    <source>
        <dbReference type="PROSITE" id="PS50926"/>
    </source>
</evidence>
<dbReference type="Proteomes" id="UP001146468">
    <property type="component" value="Unassembled WGS sequence"/>
</dbReference>
<protein>
    <submittedName>
        <fullName evidence="7">TRAM domain-containing protein</fullName>
    </submittedName>
</protein>
<dbReference type="InterPro" id="IPR029063">
    <property type="entry name" value="SAM-dependent_MTases_sf"/>
</dbReference>
<gene>
    <name evidence="7" type="ORF">L8U60_08265</name>
</gene>
<dbReference type="InterPro" id="IPR030390">
    <property type="entry name" value="MeTrfase_TrmA_AS"/>
</dbReference>
<dbReference type="PROSITE" id="PS01230">
    <property type="entry name" value="TRMA_1"/>
    <property type="match status" value="1"/>
</dbReference>
<dbReference type="SUPFAM" id="SSF50249">
    <property type="entry name" value="Nucleic acid-binding proteins"/>
    <property type="match status" value="1"/>
</dbReference>
<dbReference type="AlphaFoldDB" id="A0A9X3LUI5"/>
<keyword evidence="2 4" id="KW-0808">Transferase</keyword>
<dbReference type="Gene3D" id="2.40.50.140">
    <property type="entry name" value="Nucleic acid-binding proteins"/>
    <property type="match status" value="1"/>
</dbReference>
<name>A0A9X3LUI5_9CORY</name>
<feature type="binding site" evidence="4">
    <location>
        <position position="354"/>
    </location>
    <ligand>
        <name>S-adenosyl-L-methionine</name>
        <dbReference type="ChEBI" id="CHEBI:59789"/>
    </ligand>
</feature>
<dbReference type="PROSITE" id="PS51687">
    <property type="entry name" value="SAM_MT_RNA_M5U"/>
    <property type="match status" value="1"/>
</dbReference>
<dbReference type="EMBL" id="JAKMUS010000013">
    <property type="protein sequence ID" value="MCZ9294476.1"/>
    <property type="molecule type" value="Genomic_DNA"/>
</dbReference>
<feature type="active site" evidence="5">
    <location>
        <position position="381"/>
    </location>
</feature>
<dbReference type="GO" id="GO:0070041">
    <property type="term" value="F:rRNA (uridine-C5-)-methyltransferase activity"/>
    <property type="evidence" value="ECO:0007669"/>
    <property type="project" value="TreeGrafter"/>
</dbReference>
<evidence type="ECO:0000256" key="3">
    <source>
        <dbReference type="ARBA" id="ARBA00022691"/>
    </source>
</evidence>
<keyword evidence="1 4" id="KW-0489">Methyltransferase</keyword>
<evidence type="ECO:0000256" key="1">
    <source>
        <dbReference type="ARBA" id="ARBA00022603"/>
    </source>
</evidence>
<dbReference type="Gene3D" id="3.40.50.150">
    <property type="entry name" value="Vaccinia Virus protein VP39"/>
    <property type="match status" value="1"/>
</dbReference>
<dbReference type="PROSITE" id="PS50926">
    <property type="entry name" value="TRAM"/>
    <property type="match status" value="1"/>
</dbReference>
<dbReference type="InterPro" id="IPR002792">
    <property type="entry name" value="TRAM_dom"/>
</dbReference>
<evidence type="ECO:0000256" key="5">
    <source>
        <dbReference type="PROSITE-ProRule" id="PRU10015"/>
    </source>
</evidence>
<dbReference type="RefSeq" id="WP_269965898.1">
    <property type="nucleotide sequence ID" value="NZ_JAKMUS010000013.1"/>
</dbReference>
<comment type="caution">
    <text evidence="7">The sequence shown here is derived from an EMBL/GenBank/DDBJ whole genome shotgun (WGS) entry which is preliminary data.</text>
</comment>
<evidence type="ECO:0000256" key="4">
    <source>
        <dbReference type="PROSITE-ProRule" id="PRU01024"/>
    </source>
</evidence>
<organism evidence="7 8">
    <name type="scientific">Corynebacterium meitnerae</name>
    <dbReference type="NCBI Taxonomy" id="2913498"/>
    <lineage>
        <taxon>Bacteria</taxon>
        <taxon>Bacillati</taxon>
        <taxon>Actinomycetota</taxon>
        <taxon>Actinomycetes</taxon>
        <taxon>Mycobacteriales</taxon>
        <taxon>Corynebacteriaceae</taxon>
        <taxon>Corynebacterium</taxon>
    </lineage>
</organism>
<dbReference type="InterPro" id="IPR010280">
    <property type="entry name" value="U5_MeTrfase_fam"/>
</dbReference>
<dbReference type="Gene3D" id="2.40.50.1070">
    <property type="match status" value="1"/>
</dbReference>
<keyword evidence="3 4" id="KW-0949">S-adenosyl-L-methionine</keyword>
<feature type="active site" description="Nucleophile" evidence="4">
    <location>
        <position position="381"/>
    </location>
</feature>
<dbReference type="PANTHER" id="PTHR11061">
    <property type="entry name" value="RNA M5U METHYLTRANSFERASE"/>
    <property type="match status" value="1"/>
</dbReference>
<dbReference type="SUPFAM" id="SSF53335">
    <property type="entry name" value="S-adenosyl-L-methionine-dependent methyltransferases"/>
    <property type="match status" value="1"/>
</dbReference>
<feature type="binding site" evidence="4">
    <location>
        <position position="289"/>
    </location>
    <ligand>
        <name>S-adenosyl-L-methionine</name>
        <dbReference type="ChEBI" id="CHEBI:59789"/>
    </ligand>
</feature>
<sequence length="424" mass="45272">MADPVEELTRGGTVTLTPHAMAHGGEAIAHAPDGRVVFIGGAVPGDTVRVTLERVKKRWARGHVVEILEASPDRVDNACPAAAAGAGCCDYSHIAPAAQQRFKREVLTGQLTNHAQPSGVLNGFDLAIDLEEETLEPTLGWRTRVRLGVGPDGRAGMRKARSNDIVADVACAQVVPGALAGIVGTDARTFTPGAEIIVVVDSTGQRHVVETAKAQRGRRVEQIETVIEGDLDATEIVPVDVAGQVQEFDYVFPPTAFWQAHRAAPATYSRYITDWAADEYEQATGWDLYGGVGLFVPSISMAMGGRPRIHSVDYSDAATRGAQSCLSEFDVDVRNQKVEAGLEHLADPGLVVLDPPRTGAGTDVVSAIAQRDPQRVIHIGCDPATLARDLAAWGDSGYVVERMALVDAFPMTHHFEVLVSLVRA</sequence>
<evidence type="ECO:0000256" key="2">
    <source>
        <dbReference type="ARBA" id="ARBA00022679"/>
    </source>
</evidence>
<comment type="similarity">
    <text evidence="4">Belongs to the class I-like SAM-binding methyltransferase superfamily. RNA M5U methyltransferase family.</text>
</comment>
<dbReference type="InterPro" id="IPR030391">
    <property type="entry name" value="MeTrfase_TrmA_CS"/>
</dbReference>
<proteinExistence type="inferred from homology"/>
<evidence type="ECO:0000313" key="7">
    <source>
        <dbReference type="EMBL" id="MCZ9294476.1"/>
    </source>
</evidence>